<dbReference type="Proteomes" id="UP000245216">
    <property type="component" value="Unassembled WGS sequence"/>
</dbReference>
<name>A0A0M7EEY7_ALCFA</name>
<protein>
    <recommendedName>
        <fullName evidence="7">TRAP transporter large permease protein</fullName>
    </recommendedName>
</protein>
<accession>A0A0S2JRA3</accession>
<reference evidence="8 9" key="2">
    <citation type="submission" date="2018-05" db="EMBL/GenBank/DDBJ databases">
        <authorList>
            <person name="Lanie J.A."/>
            <person name="Ng W.-L."/>
            <person name="Kazmierczak K.M."/>
            <person name="Andrzejewski T.M."/>
            <person name="Davidsen T.M."/>
            <person name="Wayne K.J."/>
            <person name="Tettelin H."/>
            <person name="Glass J.I."/>
            <person name="Rusch D."/>
            <person name="Podicherti R."/>
            <person name="Tsui H.-C.T."/>
            <person name="Winkler M.E."/>
        </authorList>
    </citation>
    <scope>NUCLEOTIDE SEQUENCE [LARGE SCALE GENOMIC DNA]</scope>
    <source>
        <strain evidence="8 9">YBY</strain>
    </source>
</reference>
<evidence type="ECO:0000256" key="6">
    <source>
        <dbReference type="ARBA" id="ARBA00023136"/>
    </source>
</evidence>
<comment type="subcellular location">
    <subcellularLocation>
        <location evidence="1 7">Cell inner membrane</location>
        <topology evidence="1 7">Multi-pass membrane protein</topology>
    </subcellularLocation>
</comment>
<dbReference type="GO" id="GO:0022857">
    <property type="term" value="F:transmembrane transporter activity"/>
    <property type="evidence" value="ECO:0007669"/>
    <property type="project" value="UniProtKB-UniRule"/>
</dbReference>
<sequence length="431" mass="45435">MADLSQAIVLFVVLLALLASGVWVALVLIACGILSIFLYADAPAGIIFATKAWDSSASWALTALPLFIWMGEILYRTRLAEDMFSGLGPWVQRLPGRLVHVNTLGCGIFAAVSGSSAATAATIGRISLPELKARGYDDSISIGSLAGAGTLGLLIPPSIVMIVYAVAAQVSIIRLFVAGVLPGILLMCLFSAYIAFWSIRHPDRVPPATEQLSLGEKVRRLRLLLPVVLLIVAVIGSIYGGIATATEAAVLGVIGSLVIAGVGRSLNWKTFTASLLGAARTSCMISFILIGAAYLTSAMSFTGLPANLAAWIGSLGLSQYALIAVLTVFFIILGAFLDGISIVVLTTSVLLPAVIAAGIDPIWFGVYLILTVEMAQITPPIGFNLFVIQGITGRNLFELVRMAFPFFLLLVLATVLVTIFPQIVMVLPNAM</sequence>
<dbReference type="STRING" id="511.UZ73_09755"/>
<dbReference type="RefSeq" id="WP_042484695.1">
    <property type="nucleotide sequence ID" value="NZ_CAXOKM010000029.1"/>
</dbReference>
<feature type="transmembrane region" description="Helical" evidence="7">
    <location>
        <begin position="278"/>
        <end position="296"/>
    </location>
</feature>
<feature type="transmembrane region" description="Helical" evidence="7">
    <location>
        <begin position="365"/>
        <end position="387"/>
    </location>
</feature>
<comment type="similarity">
    <text evidence="7">Belongs to the TRAP transporter large permease family.</text>
</comment>
<dbReference type="EMBL" id="QEXO01000005">
    <property type="protein sequence ID" value="PWE12824.1"/>
    <property type="molecule type" value="Genomic_DNA"/>
</dbReference>
<accession>A0A0M7EEY7</accession>
<evidence type="ECO:0000256" key="5">
    <source>
        <dbReference type="ARBA" id="ARBA00022989"/>
    </source>
</evidence>
<feature type="transmembrane region" description="Helical" evidence="7">
    <location>
        <begin position="399"/>
        <end position="424"/>
    </location>
</feature>
<evidence type="ECO:0000256" key="2">
    <source>
        <dbReference type="ARBA" id="ARBA00022475"/>
    </source>
</evidence>
<comment type="caution">
    <text evidence="8">The sequence shown here is derived from an EMBL/GenBank/DDBJ whole genome shotgun (WGS) entry which is preliminary data.</text>
</comment>
<feature type="transmembrane region" description="Helical" evidence="7">
    <location>
        <begin position="142"/>
        <end position="166"/>
    </location>
</feature>
<keyword evidence="2" id="KW-1003">Cell membrane</keyword>
<feature type="transmembrane region" description="Helical" evidence="7">
    <location>
        <begin position="172"/>
        <end position="196"/>
    </location>
</feature>
<dbReference type="PANTHER" id="PTHR33362:SF5">
    <property type="entry name" value="C4-DICARBOXYLATE TRAP TRANSPORTER LARGE PERMEASE PROTEIN DCTM"/>
    <property type="match status" value="1"/>
</dbReference>
<dbReference type="GeneID" id="29368978"/>
<dbReference type="AlphaFoldDB" id="A0A0M7EEY7"/>
<keyword evidence="4 7" id="KW-0812">Transmembrane</keyword>
<dbReference type="GO" id="GO:0005886">
    <property type="term" value="C:plasma membrane"/>
    <property type="evidence" value="ECO:0007669"/>
    <property type="project" value="UniProtKB-SubCell"/>
</dbReference>
<comment type="function">
    <text evidence="7">Part of the tripartite ATP-independent periplasmic (TRAP) transport system.</text>
</comment>
<evidence type="ECO:0000313" key="8">
    <source>
        <dbReference type="EMBL" id="PWE12824.1"/>
    </source>
</evidence>
<dbReference type="PANTHER" id="PTHR33362">
    <property type="entry name" value="SIALIC ACID TRAP TRANSPORTER PERMEASE PROTEIN SIAT-RELATED"/>
    <property type="match status" value="1"/>
</dbReference>
<dbReference type="Pfam" id="PF06808">
    <property type="entry name" value="DctM"/>
    <property type="match status" value="1"/>
</dbReference>
<evidence type="ECO:0000256" key="1">
    <source>
        <dbReference type="ARBA" id="ARBA00004429"/>
    </source>
</evidence>
<dbReference type="OrthoDB" id="9796052at2"/>
<proteinExistence type="inferred from homology"/>
<feature type="transmembrane region" description="Helical" evidence="7">
    <location>
        <begin position="7"/>
        <end position="37"/>
    </location>
</feature>
<keyword evidence="5 7" id="KW-1133">Transmembrane helix</keyword>
<evidence type="ECO:0000313" key="9">
    <source>
        <dbReference type="Proteomes" id="UP000245216"/>
    </source>
</evidence>
<evidence type="ECO:0000256" key="4">
    <source>
        <dbReference type="ARBA" id="ARBA00022692"/>
    </source>
</evidence>
<feature type="transmembrane region" description="Helical" evidence="7">
    <location>
        <begin position="223"/>
        <end position="242"/>
    </location>
</feature>
<dbReference type="NCBIfam" id="TIGR00786">
    <property type="entry name" value="dctM"/>
    <property type="match status" value="1"/>
</dbReference>
<dbReference type="InterPro" id="IPR004681">
    <property type="entry name" value="TRAP_DctM"/>
</dbReference>
<feature type="transmembrane region" description="Helical" evidence="7">
    <location>
        <begin position="340"/>
        <end position="359"/>
    </location>
</feature>
<evidence type="ECO:0000256" key="7">
    <source>
        <dbReference type="RuleBase" id="RU369079"/>
    </source>
</evidence>
<dbReference type="KEGG" id="afa:UZ73_09755"/>
<feature type="transmembrane region" description="Helical" evidence="7">
    <location>
        <begin position="308"/>
        <end position="333"/>
    </location>
</feature>
<comment type="subunit">
    <text evidence="7">The complex comprises the extracytoplasmic solute receptor protein and the two transmembrane proteins.</text>
</comment>
<keyword evidence="3 7" id="KW-0997">Cell inner membrane</keyword>
<organism evidence="8 9">
    <name type="scientific">Alcaligenes faecalis</name>
    <dbReference type="NCBI Taxonomy" id="511"/>
    <lineage>
        <taxon>Bacteria</taxon>
        <taxon>Pseudomonadati</taxon>
        <taxon>Pseudomonadota</taxon>
        <taxon>Betaproteobacteria</taxon>
        <taxon>Burkholderiales</taxon>
        <taxon>Alcaligenaceae</taxon>
        <taxon>Alcaligenes</taxon>
    </lineage>
</organism>
<keyword evidence="7" id="KW-0813">Transport</keyword>
<feature type="transmembrane region" description="Helical" evidence="7">
    <location>
        <begin position="248"/>
        <end position="266"/>
    </location>
</feature>
<reference evidence="8 9" key="1">
    <citation type="submission" date="2018-05" db="EMBL/GenBank/DDBJ databases">
        <title>Genome Sequence of an Efficient Indole-Degrading Bacterium, Alcaligenes sp.YBY.</title>
        <authorList>
            <person name="Yang B."/>
        </authorList>
    </citation>
    <scope>NUCLEOTIDE SEQUENCE [LARGE SCALE GENOMIC DNA]</scope>
    <source>
        <strain evidence="8 9">YBY</strain>
    </source>
</reference>
<evidence type="ECO:0000256" key="3">
    <source>
        <dbReference type="ARBA" id="ARBA00022519"/>
    </source>
</evidence>
<dbReference type="InterPro" id="IPR010656">
    <property type="entry name" value="DctM"/>
</dbReference>
<gene>
    <name evidence="8" type="ORF">DF183_18865</name>
</gene>
<keyword evidence="6 7" id="KW-0472">Membrane</keyword>
<dbReference type="PIRSF" id="PIRSF006066">
    <property type="entry name" value="HI0050"/>
    <property type="match status" value="1"/>
</dbReference>
<feature type="transmembrane region" description="Helical" evidence="7">
    <location>
        <begin position="57"/>
        <end position="75"/>
    </location>
</feature>